<accession>N8YXH2</accession>
<feature type="transmembrane region" description="Helical" evidence="1">
    <location>
        <begin position="6"/>
        <end position="27"/>
    </location>
</feature>
<reference evidence="2" key="1">
    <citation type="submission" date="2013-02" db="EMBL/GenBank/DDBJ databases">
        <title>The Genome Sequence of Acinetobacter bereziniae NIPH 3.</title>
        <authorList>
            <consortium name="The Broad Institute Genome Sequencing Platform"/>
            <consortium name="The Broad Institute Genome Sequencing Center for Infectious Disease"/>
            <person name="Cerqueira G."/>
            <person name="Feldgarden M."/>
            <person name="Courvalin P."/>
            <person name="Perichon B."/>
            <person name="Grillot-Courvalin C."/>
            <person name="Clermont D."/>
            <person name="Rocha E."/>
            <person name="Yoon E.-J."/>
            <person name="Nemec A."/>
            <person name="Walker B."/>
            <person name="Young S.K."/>
            <person name="Zeng Q."/>
            <person name="Gargeya S."/>
            <person name="Fitzgerald M."/>
            <person name="Haas B."/>
            <person name="Abouelleil A."/>
            <person name="Alvarado L."/>
            <person name="Arachchi H.M."/>
            <person name="Berlin A.M."/>
            <person name="Chapman S.B."/>
            <person name="Dewar J."/>
            <person name="Goldberg J."/>
            <person name="Griggs A."/>
            <person name="Gujja S."/>
            <person name="Hansen M."/>
            <person name="Howarth C."/>
            <person name="Imamovic A."/>
            <person name="Larimer J."/>
            <person name="McCowan C."/>
            <person name="Murphy C."/>
            <person name="Neiman D."/>
            <person name="Pearson M."/>
            <person name="Priest M."/>
            <person name="Roberts A."/>
            <person name="Saif S."/>
            <person name="Shea T."/>
            <person name="Sisk P."/>
            <person name="Sykes S."/>
            <person name="Wortman J."/>
            <person name="Nusbaum C."/>
            <person name="Birren B."/>
        </authorList>
    </citation>
    <scope>NUCLEOTIDE SEQUENCE [LARGE SCALE GENOMIC DNA]</scope>
    <source>
        <strain evidence="2">NIPH 3</strain>
    </source>
</reference>
<dbReference type="PATRIC" id="fig|1217651.3.peg.62"/>
<gene>
    <name evidence="2" type="ORF">F963_00064</name>
</gene>
<dbReference type="Proteomes" id="UP000013270">
    <property type="component" value="Unassembled WGS sequence"/>
</dbReference>
<protein>
    <submittedName>
        <fullName evidence="2">Uncharacterized protein</fullName>
    </submittedName>
</protein>
<comment type="caution">
    <text evidence="2">The sequence shown here is derived from an EMBL/GenBank/DDBJ whole genome shotgun (WGS) entry which is preliminary data.</text>
</comment>
<keyword evidence="1" id="KW-0472">Membrane</keyword>
<evidence type="ECO:0000313" key="2">
    <source>
        <dbReference type="EMBL" id="ENV23955.1"/>
    </source>
</evidence>
<name>N8YXH2_ACIBZ</name>
<dbReference type="HOGENOM" id="CLU_1369645_0_0_6"/>
<dbReference type="AlphaFoldDB" id="N8YXH2"/>
<organism evidence="2">
    <name type="scientific">Acinetobacter bereziniae NIPH 3</name>
    <dbReference type="NCBI Taxonomy" id="1217651"/>
    <lineage>
        <taxon>Bacteria</taxon>
        <taxon>Pseudomonadati</taxon>
        <taxon>Pseudomonadota</taxon>
        <taxon>Gammaproteobacteria</taxon>
        <taxon>Moraxellales</taxon>
        <taxon>Moraxellaceae</taxon>
        <taxon>Acinetobacter</taxon>
    </lineage>
</organism>
<dbReference type="EMBL" id="APPK01000001">
    <property type="protein sequence ID" value="ENV23955.1"/>
    <property type="molecule type" value="Genomic_DNA"/>
</dbReference>
<dbReference type="RefSeq" id="WP_004824046.1">
    <property type="nucleotide sequence ID" value="NZ_KB849458.1"/>
</dbReference>
<evidence type="ECO:0000256" key="1">
    <source>
        <dbReference type="SAM" id="Phobius"/>
    </source>
</evidence>
<keyword evidence="1" id="KW-0812">Transmembrane</keyword>
<feature type="transmembrane region" description="Helical" evidence="1">
    <location>
        <begin position="165"/>
        <end position="186"/>
    </location>
</feature>
<sequence length="198" mass="22525">MNGMLILGWIFLIAGICCWVNVIYCLVQLFRAKLVLEMPLVQKSKNFSVTHKGGYSIWQEGPLFKLAPLAFIHPKIVNLDSQEEVKLTPSLGRPHKNSFTRGSNLMFYCELEVGNYNLTIVEGSSLNQLEKQISQKVIDHLPINKVLDQQYNLQIKHSLSKKQRLIMLICIFAGLFLFMKGLFTLLQLSLGIRMEGAI</sequence>
<proteinExistence type="predicted"/>
<keyword evidence="1" id="KW-1133">Transmembrane helix</keyword>